<evidence type="ECO:0000256" key="1">
    <source>
        <dbReference type="ARBA" id="ARBA00023015"/>
    </source>
</evidence>
<feature type="domain" description="Bacterioopsin transcriptional activator GAF and HTH associated" evidence="4">
    <location>
        <begin position="4"/>
        <end position="137"/>
    </location>
</feature>
<protein>
    <recommendedName>
        <fullName evidence="7">GAF and HTH_10 associated domain-containing protein</fullName>
    </recommendedName>
</protein>
<gene>
    <name evidence="5" type="ORF">SAMN05421858_1063</name>
</gene>
<dbReference type="InterPro" id="IPR031803">
    <property type="entry name" value="BAT_GAF/HTH-assoc"/>
</dbReference>
<proteinExistence type="predicted"/>
<keyword evidence="1" id="KW-0805">Transcription regulation</keyword>
<evidence type="ECO:0000313" key="5">
    <source>
        <dbReference type="EMBL" id="SIQ99481.1"/>
    </source>
</evidence>
<evidence type="ECO:0000259" key="3">
    <source>
        <dbReference type="Pfam" id="PF04967"/>
    </source>
</evidence>
<dbReference type="OrthoDB" id="156233at2157"/>
<organism evidence="5 6">
    <name type="scientific">Haladaptatus litoreus</name>
    <dbReference type="NCBI Taxonomy" id="553468"/>
    <lineage>
        <taxon>Archaea</taxon>
        <taxon>Methanobacteriati</taxon>
        <taxon>Methanobacteriota</taxon>
        <taxon>Stenosarchaea group</taxon>
        <taxon>Halobacteria</taxon>
        <taxon>Halobacteriales</taxon>
        <taxon>Haladaptataceae</taxon>
        <taxon>Haladaptatus</taxon>
    </lineage>
</organism>
<dbReference type="AlphaFoldDB" id="A0A1N6XB63"/>
<evidence type="ECO:0000313" key="6">
    <source>
        <dbReference type="Proteomes" id="UP000186914"/>
    </source>
</evidence>
<dbReference type="Proteomes" id="UP000186914">
    <property type="component" value="Unassembled WGS sequence"/>
</dbReference>
<feature type="domain" description="HTH bat-type" evidence="3">
    <location>
        <begin position="159"/>
        <end position="210"/>
    </location>
</feature>
<accession>A0A1N6XB63</accession>
<dbReference type="PANTHER" id="PTHR34236">
    <property type="entry name" value="DIMETHYL SULFOXIDE REDUCTASE TRANSCRIPTIONAL ACTIVATOR"/>
    <property type="match status" value="1"/>
</dbReference>
<dbReference type="RefSeq" id="WP_076428606.1">
    <property type="nucleotide sequence ID" value="NZ_FTNO01000001.1"/>
</dbReference>
<dbReference type="EMBL" id="FTNO01000001">
    <property type="protein sequence ID" value="SIQ99481.1"/>
    <property type="molecule type" value="Genomic_DNA"/>
</dbReference>
<evidence type="ECO:0000256" key="2">
    <source>
        <dbReference type="ARBA" id="ARBA00023163"/>
    </source>
</evidence>
<reference evidence="6" key="1">
    <citation type="submission" date="2017-01" db="EMBL/GenBank/DDBJ databases">
        <authorList>
            <person name="Varghese N."/>
            <person name="Submissions S."/>
        </authorList>
    </citation>
    <scope>NUCLEOTIDE SEQUENCE [LARGE SCALE GENOMIC DNA]</scope>
    <source>
        <strain evidence="6">CGMCC 1.7737</strain>
    </source>
</reference>
<evidence type="ECO:0008006" key="7">
    <source>
        <dbReference type="Google" id="ProtNLM"/>
    </source>
</evidence>
<evidence type="ECO:0000259" key="4">
    <source>
        <dbReference type="Pfam" id="PF15915"/>
    </source>
</evidence>
<keyword evidence="2" id="KW-0804">Transcription</keyword>
<name>A0A1N6XB63_9EURY</name>
<dbReference type="Pfam" id="PF04967">
    <property type="entry name" value="HTH_10"/>
    <property type="match status" value="1"/>
</dbReference>
<sequence>MTATVVEVEIPPDEFALHQSLAALENLNFEIERVVAHDEDQVMPFVWISSEKSSHEEIEAALEDDPTVEDIELLTDLDDEWLYRMGWVDQIDALIQILVKEDGTILAAMGNDDCWNLRIVFPERDSLSRTYDYCENHGLTLDVLNIYQLEEGRKGRFGLTEDQQDTLTLAYEHGYYQVPRKATADDLSEELGISHQAVSERLRRGHGSLVENALILGEGADSS</sequence>
<dbReference type="Pfam" id="PF15915">
    <property type="entry name" value="BAT"/>
    <property type="match status" value="1"/>
</dbReference>
<keyword evidence="6" id="KW-1185">Reference proteome</keyword>
<dbReference type="InterPro" id="IPR007050">
    <property type="entry name" value="HTH_bacterioopsin"/>
</dbReference>
<dbReference type="PANTHER" id="PTHR34236:SF1">
    <property type="entry name" value="DIMETHYL SULFOXIDE REDUCTASE TRANSCRIPTIONAL ACTIVATOR"/>
    <property type="match status" value="1"/>
</dbReference>